<dbReference type="InterPro" id="IPR036291">
    <property type="entry name" value="NAD(P)-bd_dom_sf"/>
</dbReference>
<gene>
    <name evidence="2" type="ORF">GCM10011575_16660</name>
</gene>
<comment type="caution">
    <text evidence="2">The sequence shown here is derived from an EMBL/GenBank/DDBJ whole genome shotgun (WGS) entry which is preliminary data.</text>
</comment>
<accession>A0A917S5W2</accession>
<evidence type="ECO:0000259" key="1">
    <source>
        <dbReference type="Pfam" id="PF01370"/>
    </source>
</evidence>
<evidence type="ECO:0000313" key="2">
    <source>
        <dbReference type="EMBL" id="GGL58889.1"/>
    </source>
</evidence>
<dbReference type="AlphaFoldDB" id="A0A917S5W2"/>
<dbReference type="PANTHER" id="PTHR43245">
    <property type="entry name" value="BIFUNCTIONAL POLYMYXIN RESISTANCE PROTEIN ARNA"/>
    <property type="match status" value="1"/>
</dbReference>
<dbReference type="Gene3D" id="3.40.50.720">
    <property type="entry name" value="NAD(P)-binding Rossmann-like Domain"/>
    <property type="match status" value="1"/>
</dbReference>
<evidence type="ECO:0000313" key="3">
    <source>
        <dbReference type="Proteomes" id="UP000613840"/>
    </source>
</evidence>
<reference evidence="2" key="1">
    <citation type="journal article" date="2014" name="Int. J. Syst. Evol. Microbiol.">
        <title>Complete genome sequence of Corynebacterium casei LMG S-19264T (=DSM 44701T), isolated from a smear-ripened cheese.</title>
        <authorList>
            <consortium name="US DOE Joint Genome Institute (JGI-PGF)"/>
            <person name="Walter F."/>
            <person name="Albersmeier A."/>
            <person name="Kalinowski J."/>
            <person name="Ruckert C."/>
        </authorList>
    </citation>
    <scope>NUCLEOTIDE SEQUENCE</scope>
    <source>
        <strain evidence="2">CGMCC 4.7306</strain>
    </source>
</reference>
<protein>
    <recommendedName>
        <fullName evidence="1">NAD-dependent epimerase/dehydratase domain-containing protein</fullName>
    </recommendedName>
</protein>
<dbReference type="Proteomes" id="UP000613840">
    <property type="component" value="Unassembled WGS sequence"/>
</dbReference>
<organism evidence="2 3">
    <name type="scientific">Microlunatus endophyticus</name>
    <dbReference type="NCBI Taxonomy" id="1716077"/>
    <lineage>
        <taxon>Bacteria</taxon>
        <taxon>Bacillati</taxon>
        <taxon>Actinomycetota</taxon>
        <taxon>Actinomycetes</taxon>
        <taxon>Propionibacteriales</taxon>
        <taxon>Propionibacteriaceae</taxon>
        <taxon>Microlunatus</taxon>
    </lineage>
</organism>
<dbReference type="PANTHER" id="PTHR43245:SF52">
    <property type="entry name" value="NAD-DEPENDENT EPIMERASE_DEHYDRATASE"/>
    <property type="match status" value="1"/>
</dbReference>
<dbReference type="SUPFAM" id="SSF51735">
    <property type="entry name" value="NAD(P)-binding Rossmann-fold domains"/>
    <property type="match status" value="1"/>
</dbReference>
<reference evidence="2" key="2">
    <citation type="submission" date="2020-09" db="EMBL/GenBank/DDBJ databases">
        <authorList>
            <person name="Sun Q."/>
            <person name="Zhou Y."/>
        </authorList>
    </citation>
    <scope>NUCLEOTIDE SEQUENCE</scope>
    <source>
        <strain evidence="2">CGMCC 4.7306</strain>
    </source>
</reference>
<feature type="domain" description="NAD-dependent epimerase/dehydratase" evidence="1">
    <location>
        <begin position="6"/>
        <end position="231"/>
    </location>
</feature>
<dbReference type="InterPro" id="IPR001509">
    <property type="entry name" value="Epimerase_deHydtase"/>
</dbReference>
<keyword evidence="3" id="KW-1185">Reference proteome</keyword>
<sequence>MVVTAILITGVSRQLGARFARSLAARDDLDVIGVDVLPPKYDIGRTRYIRADIRNAAIGRLLSGSGVETVVHLGMVSSPAETGGMAMMKEINVIGTMQLLAACQTSTSVRRLVVRSTAGVYGASPRDPARFTEEMTARVEPRSGFGRDAREIESFVSRLARRRPDLVVSVLRLAELMGAHTDSALAGYLALPVVPAPMGYDARLQFLHPSDAVTALELVAGADHPGTFNIGAADVVTLRQALAVLGRPAIGVPERLVAPVAAVGRRTGTADMSADRIDAVTYGRCMDTSRFAAATGFTPQYSTRAALEDFAAGLRPGRFRAPRLGQLAAGVIGSALGPARPAARAGSAGDRRA</sequence>
<proteinExistence type="predicted"/>
<dbReference type="Pfam" id="PF01370">
    <property type="entry name" value="Epimerase"/>
    <property type="match status" value="1"/>
</dbReference>
<dbReference type="InterPro" id="IPR050177">
    <property type="entry name" value="Lipid_A_modif_metabolic_enz"/>
</dbReference>
<name>A0A917S5W2_9ACTN</name>
<dbReference type="EMBL" id="BMMZ01000003">
    <property type="protein sequence ID" value="GGL58889.1"/>
    <property type="molecule type" value="Genomic_DNA"/>
</dbReference>